<reference evidence="1 2" key="1">
    <citation type="submission" date="2014-07" db="EMBL/GenBank/DDBJ databases">
        <authorList>
            <person name="McCorrison J."/>
            <person name="Sanka R."/>
            <person name="Torralba M."/>
            <person name="Gillis M."/>
            <person name="Haft D.H."/>
            <person name="Methe B."/>
            <person name="Sutton G."/>
            <person name="Nelson K.E."/>
        </authorList>
    </citation>
    <scope>NUCLEOTIDE SEQUENCE [LARGE SCALE GENOMIC DNA]</scope>
    <source>
        <strain evidence="1 2">DNF00058</strain>
    </source>
</reference>
<dbReference type="GO" id="GO:0016746">
    <property type="term" value="F:acyltransferase activity"/>
    <property type="evidence" value="ECO:0007669"/>
    <property type="project" value="UniProtKB-KW"/>
</dbReference>
<dbReference type="OrthoDB" id="1078132at2"/>
<evidence type="ECO:0000313" key="2">
    <source>
        <dbReference type="Proteomes" id="UP000029614"/>
    </source>
</evidence>
<evidence type="ECO:0000313" key="1">
    <source>
        <dbReference type="EMBL" id="KGF52533.1"/>
    </source>
</evidence>
<dbReference type="EMBL" id="JRNU01000010">
    <property type="protein sequence ID" value="KGF52533.1"/>
    <property type="molecule type" value="Genomic_DNA"/>
</dbReference>
<protein>
    <submittedName>
        <fullName evidence="1">Acyltransferase</fullName>
    </submittedName>
</protein>
<dbReference type="Proteomes" id="UP000029614">
    <property type="component" value="Unassembled WGS sequence"/>
</dbReference>
<comment type="caution">
    <text evidence="1">The sequence shown here is derived from an EMBL/GenBank/DDBJ whole genome shotgun (WGS) entry which is preliminary data.</text>
</comment>
<dbReference type="GO" id="GO:0042840">
    <property type="term" value="P:D-glucuronate catabolic process"/>
    <property type="evidence" value="ECO:0007669"/>
    <property type="project" value="TreeGrafter"/>
</dbReference>
<organism evidence="1 2">
    <name type="scientific">Prevotella amnii DNF00058</name>
    <dbReference type="NCBI Taxonomy" id="1401066"/>
    <lineage>
        <taxon>Bacteria</taxon>
        <taxon>Pseudomonadati</taxon>
        <taxon>Bacteroidota</taxon>
        <taxon>Bacteroidia</taxon>
        <taxon>Bacteroidales</taxon>
        <taxon>Prevotellaceae</taxon>
        <taxon>Prevotella</taxon>
    </lineage>
</organism>
<dbReference type="PANTHER" id="PTHR30068:SF3">
    <property type="entry name" value="PHOSPHOLIPID_GLYCEROL ACYLTRANSFERASE DOMAIN-CONTAINING PROTEIN"/>
    <property type="match status" value="1"/>
</dbReference>
<dbReference type="PANTHER" id="PTHR30068">
    <property type="entry name" value="URONATE ISOMERASE"/>
    <property type="match status" value="1"/>
</dbReference>
<keyword evidence="1" id="KW-0012">Acyltransferase</keyword>
<keyword evidence="1" id="KW-0808">Transferase</keyword>
<sequence>MKIPDIFNDIRPFEPEELPAVYDRLLANQQFRAVLSFLYPDVPLEVIAQQMRACKTNLDFQLAFCYKFLKELLAKQSTGCDMDISEISNKECYTFMSNHRDIVLDSALLDMLLIEKKFSTTCEIAIGDNLLSIPWVLDIVRVNKSFIVKRGLLARERLAFSHTLSAYMHFAIKEKHENLWIAQREGRSKDSKDRTQRSILKMLTLAGEGSALDRLKSLRISPLAISYEYDPCDYLKAAEYQARRDNINWEKGPMDDVISMRTGIMGYKGKIHLHAACCINDYLDSLKKVEMNNSELLDTVALHIDKEIYRNYKLFPNNYIALDLLNGSEDYKDYYTLEEERKFEQYLNNQLNKIEIPNRDEEFLTKRMLEMYANPAKNYLDSI</sequence>
<accession>A0A096AZP3</accession>
<gene>
    <name evidence="1" type="ORF">HMPREF9302_02885</name>
</gene>
<dbReference type="GO" id="GO:0019698">
    <property type="term" value="P:D-galacturonate catabolic process"/>
    <property type="evidence" value="ECO:0007669"/>
    <property type="project" value="TreeGrafter"/>
</dbReference>
<dbReference type="AlphaFoldDB" id="A0A096AZP3"/>
<dbReference type="RefSeq" id="WP_019035659.1">
    <property type="nucleotide sequence ID" value="NZ_JRNU01000010.1"/>
</dbReference>
<proteinExistence type="predicted"/>
<name>A0A096AZP3_9BACT</name>
<keyword evidence="2" id="KW-1185">Reference proteome</keyword>